<dbReference type="PROSITE" id="PS50102">
    <property type="entry name" value="RRM"/>
    <property type="match status" value="1"/>
</dbReference>
<feature type="region of interest" description="Disordered" evidence="3">
    <location>
        <begin position="130"/>
        <end position="266"/>
    </location>
</feature>
<dbReference type="GO" id="GO:0003723">
    <property type="term" value="F:RNA binding"/>
    <property type="evidence" value="ECO:0007669"/>
    <property type="project" value="UniProtKB-UniRule"/>
</dbReference>
<feature type="compositionally biased region" description="Pro residues" evidence="3">
    <location>
        <begin position="470"/>
        <end position="483"/>
    </location>
</feature>
<reference evidence="5" key="1">
    <citation type="submission" date="2023-08" db="EMBL/GenBank/DDBJ databases">
        <authorList>
            <person name="Alioto T."/>
            <person name="Alioto T."/>
            <person name="Gomez Garrido J."/>
        </authorList>
    </citation>
    <scope>NUCLEOTIDE SEQUENCE</scope>
</reference>
<dbReference type="InterPro" id="IPR019734">
    <property type="entry name" value="TPR_rpt"/>
</dbReference>
<dbReference type="SUPFAM" id="SSF48452">
    <property type="entry name" value="TPR-like"/>
    <property type="match status" value="1"/>
</dbReference>
<feature type="domain" description="RRM" evidence="4">
    <location>
        <begin position="519"/>
        <end position="591"/>
    </location>
</feature>
<dbReference type="AlphaFoldDB" id="A0AAV1HJL7"/>
<feature type="compositionally biased region" description="Acidic residues" evidence="3">
    <location>
        <begin position="198"/>
        <end position="220"/>
    </location>
</feature>
<protein>
    <submittedName>
        <fullName evidence="5">Uncharacterized protein LOC117807294</fullName>
    </submittedName>
</protein>
<proteinExistence type="predicted"/>
<keyword evidence="1" id="KW-0694">RNA-binding</keyword>
<organism evidence="5 6">
    <name type="scientific">Xyrichtys novacula</name>
    <name type="common">Pearly razorfish</name>
    <name type="synonym">Hemipteronotus novacula</name>
    <dbReference type="NCBI Taxonomy" id="13765"/>
    <lineage>
        <taxon>Eukaryota</taxon>
        <taxon>Metazoa</taxon>
        <taxon>Chordata</taxon>
        <taxon>Craniata</taxon>
        <taxon>Vertebrata</taxon>
        <taxon>Euteleostomi</taxon>
        <taxon>Actinopterygii</taxon>
        <taxon>Neopterygii</taxon>
        <taxon>Teleostei</taxon>
        <taxon>Neoteleostei</taxon>
        <taxon>Acanthomorphata</taxon>
        <taxon>Eupercaria</taxon>
        <taxon>Labriformes</taxon>
        <taxon>Labridae</taxon>
        <taxon>Xyrichtys</taxon>
    </lineage>
</organism>
<dbReference type="SMART" id="SM00360">
    <property type="entry name" value="RRM"/>
    <property type="match status" value="1"/>
</dbReference>
<dbReference type="InterPro" id="IPR000504">
    <property type="entry name" value="RRM_dom"/>
</dbReference>
<dbReference type="Pfam" id="PF00076">
    <property type="entry name" value="RRM_1"/>
    <property type="match status" value="1"/>
</dbReference>
<sequence length="645" mass="72609">MDSDDDEREPVDHRVFSKVLSMFDGNPDFQQILRLGLQAELAGKEDVYMIPQCSELPIDPEECFKASNWTSDGRYIGNFTKPANAVPVPSYLHAYANPHRSDVLNNLAKETDTERKGELFQDSKKYIGKADRKRLKKQRQKEKKRLEEIQKENPNSGKNEDEGDDAQACKPEKSTADNSDSSIRQQVCAKDTGSSDCSGEEFSDEDRDTEEETDDFEELDMTSTFVSKAADIARRKLELKPKPDKREKKKSPAKEEPKSSADKTYEKTVTEYKDTVASSSLSFEENVKISTDLANTGNRFASNGDFHTAVKYFTDAIKFNPTEFKLFGNRSFCFEKMQEYEKALADAELSLSMHPGWVKGLFRKGRALAGLKRYDEATQAFREVLKQDGSCAEAAQELMRVQITQLVGYGYSREQSSNALIIHGTVEKAREVLSKLEGQPGPVLKSALPPPQVVNVSGVSPVLSATNFAPPHPQNAPKPPNNPLVPVQNMPNVHVQPKPVPHPAPRTNSVDQHLPQELFPVWVGNLFQPVSESDINHLFNKVGEVHSVKLLSYKRCAFVNFTKQEYCDEAIRRLHGFDLNGVKIAVRYPDRIPQGMGISRSALKADDLQDENARHVYGYGRNAVGGRRPFHPHDHVYDYRGNYKY</sequence>
<dbReference type="Pfam" id="PF13181">
    <property type="entry name" value="TPR_8"/>
    <property type="match status" value="1"/>
</dbReference>
<dbReference type="SUPFAM" id="SSF54928">
    <property type="entry name" value="RNA-binding domain, RBD"/>
    <property type="match status" value="1"/>
</dbReference>
<evidence type="ECO:0000259" key="4">
    <source>
        <dbReference type="PROSITE" id="PS50102"/>
    </source>
</evidence>
<dbReference type="InterPro" id="IPR012677">
    <property type="entry name" value="Nucleotide-bd_a/b_plait_sf"/>
</dbReference>
<evidence type="ECO:0000256" key="3">
    <source>
        <dbReference type="SAM" id="MobiDB-lite"/>
    </source>
</evidence>
<dbReference type="SMART" id="SM00028">
    <property type="entry name" value="TPR"/>
    <property type="match status" value="3"/>
</dbReference>
<dbReference type="PANTHER" id="PTHR47678:SF1">
    <property type="entry name" value="TETRATRICOPEPTIDE REPEAT PROTEIN 31"/>
    <property type="match status" value="1"/>
</dbReference>
<feature type="region of interest" description="Disordered" evidence="3">
    <location>
        <begin position="465"/>
        <end position="508"/>
    </location>
</feature>
<feature type="compositionally biased region" description="Polar residues" evidence="3">
    <location>
        <begin position="176"/>
        <end position="185"/>
    </location>
</feature>
<evidence type="ECO:0000256" key="1">
    <source>
        <dbReference type="PROSITE-ProRule" id="PRU00176"/>
    </source>
</evidence>
<dbReference type="PANTHER" id="PTHR47678">
    <property type="entry name" value="TETRATRICOPEPTIDE REPEAT PROTEIN 31"/>
    <property type="match status" value="1"/>
</dbReference>
<feature type="compositionally biased region" description="Basic and acidic residues" evidence="3">
    <location>
        <begin position="231"/>
        <end position="266"/>
    </location>
</feature>
<feature type="repeat" description="TPR" evidence="2">
    <location>
        <begin position="290"/>
        <end position="323"/>
    </location>
</feature>
<evidence type="ECO:0000256" key="2">
    <source>
        <dbReference type="PROSITE-ProRule" id="PRU00339"/>
    </source>
</evidence>
<dbReference type="Proteomes" id="UP001178508">
    <property type="component" value="Chromosome 23"/>
</dbReference>
<gene>
    <name evidence="5" type="ORF">XNOV1_A028831</name>
</gene>
<dbReference type="Gene3D" id="3.30.70.330">
    <property type="match status" value="1"/>
</dbReference>
<dbReference type="CDD" id="cd00590">
    <property type="entry name" value="RRM_SF"/>
    <property type="match status" value="1"/>
</dbReference>
<evidence type="ECO:0000313" key="5">
    <source>
        <dbReference type="EMBL" id="CAJ1086272.1"/>
    </source>
</evidence>
<dbReference type="EMBL" id="OY660886">
    <property type="protein sequence ID" value="CAJ1086272.1"/>
    <property type="molecule type" value="Genomic_DNA"/>
</dbReference>
<evidence type="ECO:0000313" key="6">
    <source>
        <dbReference type="Proteomes" id="UP001178508"/>
    </source>
</evidence>
<dbReference type="PROSITE" id="PS50005">
    <property type="entry name" value="TPR"/>
    <property type="match status" value="1"/>
</dbReference>
<keyword evidence="6" id="KW-1185">Reference proteome</keyword>
<feature type="compositionally biased region" description="Basic residues" evidence="3">
    <location>
        <begin position="131"/>
        <end position="143"/>
    </location>
</feature>
<dbReference type="InterPro" id="IPR011990">
    <property type="entry name" value="TPR-like_helical_dom_sf"/>
</dbReference>
<dbReference type="InterPro" id="IPR035979">
    <property type="entry name" value="RBD_domain_sf"/>
</dbReference>
<dbReference type="Gene3D" id="1.25.40.10">
    <property type="entry name" value="Tetratricopeptide repeat domain"/>
    <property type="match status" value="1"/>
</dbReference>
<keyword evidence="2" id="KW-0802">TPR repeat</keyword>
<accession>A0AAV1HJL7</accession>
<name>A0AAV1HJL7_XYRNO</name>